<dbReference type="OrthoDB" id="3070325at2759"/>
<name>A0A4Y7TQ57_COPMI</name>
<comment type="caution">
    <text evidence="1">The sequence shown here is derived from an EMBL/GenBank/DDBJ whole genome shotgun (WGS) entry which is preliminary data.</text>
</comment>
<accession>A0A4Y7TQ57</accession>
<keyword evidence="2" id="KW-1185">Reference proteome</keyword>
<organism evidence="1 2">
    <name type="scientific">Coprinellus micaceus</name>
    <name type="common">Glistening ink-cap mushroom</name>
    <name type="synonym">Coprinus micaceus</name>
    <dbReference type="NCBI Taxonomy" id="71717"/>
    <lineage>
        <taxon>Eukaryota</taxon>
        <taxon>Fungi</taxon>
        <taxon>Dikarya</taxon>
        <taxon>Basidiomycota</taxon>
        <taxon>Agaricomycotina</taxon>
        <taxon>Agaricomycetes</taxon>
        <taxon>Agaricomycetidae</taxon>
        <taxon>Agaricales</taxon>
        <taxon>Agaricineae</taxon>
        <taxon>Psathyrellaceae</taxon>
        <taxon>Coprinellus</taxon>
    </lineage>
</organism>
<protein>
    <submittedName>
        <fullName evidence="1">Uncharacterized protein</fullName>
    </submittedName>
</protein>
<dbReference type="AlphaFoldDB" id="A0A4Y7TQ57"/>
<dbReference type="Proteomes" id="UP000298030">
    <property type="component" value="Unassembled WGS sequence"/>
</dbReference>
<dbReference type="EMBL" id="QPFP01000006">
    <property type="protein sequence ID" value="TEB36325.1"/>
    <property type="molecule type" value="Genomic_DNA"/>
</dbReference>
<gene>
    <name evidence="1" type="ORF">FA13DRAFT_1246593</name>
</gene>
<evidence type="ECO:0000313" key="1">
    <source>
        <dbReference type="EMBL" id="TEB36325.1"/>
    </source>
</evidence>
<proteinExistence type="predicted"/>
<reference evidence="1 2" key="1">
    <citation type="journal article" date="2019" name="Nat. Ecol. Evol.">
        <title>Megaphylogeny resolves global patterns of mushroom evolution.</title>
        <authorList>
            <person name="Varga T."/>
            <person name="Krizsan K."/>
            <person name="Foldi C."/>
            <person name="Dima B."/>
            <person name="Sanchez-Garcia M."/>
            <person name="Sanchez-Ramirez S."/>
            <person name="Szollosi G.J."/>
            <person name="Szarkandi J.G."/>
            <person name="Papp V."/>
            <person name="Albert L."/>
            <person name="Andreopoulos W."/>
            <person name="Angelini C."/>
            <person name="Antonin V."/>
            <person name="Barry K.W."/>
            <person name="Bougher N.L."/>
            <person name="Buchanan P."/>
            <person name="Buyck B."/>
            <person name="Bense V."/>
            <person name="Catcheside P."/>
            <person name="Chovatia M."/>
            <person name="Cooper J."/>
            <person name="Damon W."/>
            <person name="Desjardin D."/>
            <person name="Finy P."/>
            <person name="Geml J."/>
            <person name="Haridas S."/>
            <person name="Hughes K."/>
            <person name="Justo A."/>
            <person name="Karasinski D."/>
            <person name="Kautmanova I."/>
            <person name="Kiss B."/>
            <person name="Kocsube S."/>
            <person name="Kotiranta H."/>
            <person name="LaButti K.M."/>
            <person name="Lechner B.E."/>
            <person name="Liimatainen K."/>
            <person name="Lipzen A."/>
            <person name="Lukacs Z."/>
            <person name="Mihaltcheva S."/>
            <person name="Morgado L.N."/>
            <person name="Niskanen T."/>
            <person name="Noordeloos M.E."/>
            <person name="Ohm R.A."/>
            <person name="Ortiz-Santana B."/>
            <person name="Ovrebo C."/>
            <person name="Racz N."/>
            <person name="Riley R."/>
            <person name="Savchenko A."/>
            <person name="Shiryaev A."/>
            <person name="Soop K."/>
            <person name="Spirin V."/>
            <person name="Szebenyi C."/>
            <person name="Tomsovsky M."/>
            <person name="Tulloss R.E."/>
            <person name="Uehling J."/>
            <person name="Grigoriev I.V."/>
            <person name="Vagvolgyi C."/>
            <person name="Papp T."/>
            <person name="Martin F.M."/>
            <person name="Miettinen O."/>
            <person name="Hibbett D.S."/>
            <person name="Nagy L.G."/>
        </authorList>
    </citation>
    <scope>NUCLEOTIDE SEQUENCE [LARGE SCALE GENOMIC DNA]</scope>
    <source>
        <strain evidence="1 2">FP101781</strain>
    </source>
</reference>
<evidence type="ECO:0000313" key="2">
    <source>
        <dbReference type="Proteomes" id="UP000298030"/>
    </source>
</evidence>
<sequence>MQNPMFTRQGERPSNMEGLFTQGVHSQRYLRAHLQGLHYSRRVQACCERSFVYYPFIQTSIPNRGTNGIENKTRQTPSVFAGKHSLGWTHLMPGGRFLLDPGERFVTIWDLQSVVCPTVVSRVPLNDPLFNSTHHTCLFGSGKGDLLYEVPIRAPHLIPES</sequence>